<dbReference type="PANTHER" id="PTHR35867:SF1">
    <property type="entry name" value="PROTEIN RSEC"/>
    <property type="match status" value="1"/>
</dbReference>
<feature type="transmembrane region" description="Helical" evidence="1">
    <location>
        <begin position="110"/>
        <end position="129"/>
    </location>
</feature>
<dbReference type="RefSeq" id="WP_097788738.1">
    <property type="nucleotide sequence ID" value="NZ_BAAADT010000029.1"/>
</dbReference>
<dbReference type="InterPro" id="IPR026268">
    <property type="entry name" value="RseC"/>
</dbReference>
<reference evidence="2 3" key="1">
    <citation type="journal article" date="2017" name="Sci. Rep.">
        <title>Revealing the Saline Adaptation Strategies of the Halophilic Bacterium Halomonas beimenensis through High-throughput Omics and Transposon Mutagenesis Approaches.</title>
        <authorList>
            <person name="Chen Y.H."/>
            <person name="Lin S.S."/>
            <person name="Shyu Y.T."/>
        </authorList>
    </citation>
    <scope>NUCLEOTIDE SEQUENCE [LARGE SCALE GENOMIC DNA]</scope>
    <source>
        <strain evidence="2 3">NTU-111</strain>
    </source>
</reference>
<dbReference type="OrthoDB" id="6170226at2"/>
<protein>
    <recommendedName>
        <fullName evidence="4">Sigma factor RpoE regulatory protein RseC</fullName>
    </recommendedName>
</protein>
<keyword evidence="1" id="KW-0812">Transmembrane</keyword>
<keyword evidence="1" id="KW-0472">Membrane</keyword>
<dbReference type="Proteomes" id="UP000219993">
    <property type="component" value="Chromosome"/>
</dbReference>
<sequence>MSPDETASLLVERGRVVEPFEGGAWVQVERSSACGACAARSGCGTRAMARWGRSRPLRVAIESSHPLAIGQEVSLGLPPRELASASLWTYGMPLGLALAGALGIERLGGSEPWVALGFAAGLLGGLLILRRRLQRDDARYRPRLLEPPC</sequence>
<dbReference type="PIRSF" id="PIRSF004923">
    <property type="entry name" value="RseC"/>
    <property type="match status" value="1"/>
</dbReference>
<dbReference type="PANTHER" id="PTHR35867">
    <property type="entry name" value="PROTEIN RSEC"/>
    <property type="match status" value="1"/>
</dbReference>
<keyword evidence="1" id="KW-1133">Transmembrane helix</keyword>
<evidence type="ECO:0000256" key="1">
    <source>
        <dbReference type="SAM" id="Phobius"/>
    </source>
</evidence>
<name>A0A291P5U4_9GAMM</name>
<accession>A0A291P5U4</accession>
<dbReference type="AlphaFoldDB" id="A0A291P5U4"/>
<dbReference type="KEGG" id="hbe:BEI_1286"/>
<keyword evidence="3" id="KW-1185">Reference proteome</keyword>
<gene>
    <name evidence="2" type="ORF">BEI_1286</name>
</gene>
<dbReference type="InterPro" id="IPR007359">
    <property type="entry name" value="SigmaE_reg_RseC_MucC"/>
</dbReference>
<evidence type="ECO:0000313" key="2">
    <source>
        <dbReference type="EMBL" id="ATJ82273.1"/>
    </source>
</evidence>
<dbReference type="EMBL" id="CP021435">
    <property type="protein sequence ID" value="ATJ82273.1"/>
    <property type="molecule type" value="Genomic_DNA"/>
</dbReference>
<organism evidence="2 3">
    <name type="scientific">Halomonas beimenensis</name>
    <dbReference type="NCBI Taxonomy" id="475662"/>
    <lineage>
        <taxon>Bacteria</taxon>
        <taxon>Pseudomonadati</taxon>
        <taxon>Pseudomonadota</taxon>
        <taxon>Gammaproteobacteria</taxon>
        <taxon>Oceanospirillales</taxon>
        <taxon>Halomonadaceae</taxon>
        <taxon>Halomonas</taxon>
    </lineage>
</organism>
<evidence type="ECO:0000313" key="3">
    <source>
        <dbReference type="Proteomes" id="UP000219993"/>
    </source>
</evidence>
<proteinExistence type="predicted"/>
<evidence type="ECO:0008006" key="4">
    <source>
        <dbReference type="Google" id="ProtNLM"/>
    </source>
</evidence>
<dbReference type="Pfam" id="PF04246">
    <property type="entry name" value="RseC_MucC"/>
    <property type="match status" value="1"/>
</dbReference>